<protein>
    <submittedName>
        <fullName evidence="1">Uncharacterized protein</fullName>
    </submittedName>
</protein>
<proteinExistence type="predicted"/>
<evidence type="ECO:0000313" key="1">
    <source>
        <dbReference type="EMBL" id="CEO46371.1"/>
    </source>
</evidence>
<organism evidence="1">
    <name type="scientific">Bionectria ochroleuca</name>
    <name type="common">Gliocladium roseum</name>
    <dbReference type="NCBI Taxonomy" id="29856"/>
    <lineage>
        <taxon>Eukaryota</taxon>
        <taxon>Fungi</taxon>
        <taxon>Dikarya</taxon>
        <taxon>Ascomycota</taxon>
        <taxon>Pezizomycotina</taxon>
        <taxon>Sordariomycetes</taxon>
        <taxon>Hypocreomycetidae</taxon>
        <taxon>Hypocreales</taxon>
        <taxon>Bionectriaceae</taxon>
        <taxon>Clonostachys</taxon>
    </lineage>
</organism>
<accession>A0A0B7JV78</accession>
<reference evidence="1" key="1">
    <citation type="submission" date="2015-01" db="EMBL/GenBank/DDBJ databases">
        <authorList>
            <person name="Durling Mikael"/>
        </authorList>
    </citation>
    <scope>NUCLEOTIDE SEQUENCE</scope>
</reference>
<sequence length="70" mass="7680">MTHHGLAARFGDLSSRARPSVRNDRIVARALNSTWVFVLISGGNEHQTVGFHPAGDHWHGHHRFIDGASG</sequence>
<name>A0A0B7JV78_BIOOC</name>
<dbReference type="AlphaFoldDB" id="A0A0B7JV78"/>
<dbReference type="EMBL" id="CDPU01000004">
    <property type="protein sequence ID" value="CEO46371.1"/>
    <property type="molecule type" value="Genomic_DNA"/>
</dbReference>
<gene>
    <name evidence="1" type="ORF">BN869_000002426_1</name>
</gene>